<reference evidence="3" key="1">
    <citation type="submission" date="2013-06" db="EMBL/GenBank/DDBJ databases">
        <authorList>
            <person name="Zhao Q."/>
        </authorList>
    </citation>
    <scope>NUCLEOTIDE SEQUENCE</scope>
    <source>
        <strain evidence="3">cv. W1943</strain>
    </source>
</reference>
<evidence type="ECO:0000256" key="1">
    <source>
        <dbReference type="SAM" id="Phobius"/>
    </source>
</evidence>
<reference evidence="2" key="2">
    <citation type="submission" date="2015-06" db="UniProtKB">
        <authorList>
            <consortium name="EnsemblPlants"/>
        </authorList>
    </citation>
    <scope>IDENTIFICATION</scope>
</reference>
<organism evidence="2 3">
    <name type="scientific">Oryza rufipogon</name>
    <name type="common">Brownbeard rice</name>
    <name type="synonym">Asian wild rice</name>
    <dbReference type="NCBI Taxonomy" id="4529"/>
    <lineage>
        <taxon>Eukaryota</taxon>
        <taxon>Viridiplantae</taxon>
        <taxon>Streptophyta</taxon>
        <taxon>Embryophyta</taxon>
        <taxon>Tracheophyta</taxon>
        <taxon>Spermatophyta</taxon>
        <taxon>Magnoliopsida</taxon>
        <taxon>Liliopsida</taxon>
        <taxon>Poales</taxon>
        <taxon>Poaceae</taxon>
        <taxon>BOP clade</taxon>
        <taxon>Oryzoideae</taxon>
        <taxon>Oryzeae</taxon>
        <taxon>Oryzinae</taxon>
        <taxon>Oryza</taxon>
    </lineage>
</organism>
<dbReference type="HOGENOM" id="CLU_1725276_0_0_1"/>
<feature type="transmembrane region" description="Helical" evidence="1">
    <location>
        <begin position="93"/>
        <end position="115"/>
    </location>
</feature>
<accession>A0A0E0QVR3</accession>
<dbReference type="Proteomes" id="UP000008022">
    <property type="component" value="Unassembled WGS sequence"/>
</dbReference>
<proteinExistence type="predicted"/>
<keyword evidence="3" id="KW-1185">Reference proteome</keyword>
<dbReference type="Gramene" id="ORUFI10G00870.1">
    <property type="protein sequence ID" value="ORUFI10G00870.1"/>
    <property type="gene ID" value="ORUFI10G00870"/>
</dbReference>
<keyword evidence="1" id="KW-0472">Membrane</keyword>
<name>A0A0E0QVR3_ORYRU</name>
<protein>
    <submittedName>
        <fullName evidence="2">Uncharacterized protein</fullName>
    </submittedName>
</protein>
<evidence type="ECO:0000313" key="2">
    <source>
        <dbReference type="EnsemblPlants" id="ORUFI10G00870.1"/>
    </source>
</evidence>
<evidence type="ECO:0000313" key="3">
    <source>
        <dbReference type="Proteomes" id="UP000008022"/>
    </source>
</evidence>
<keyword evidence="1" id="KW-1133">Transmembrane helix</keyword>
<sequence>MMMRAASSCCRRPCMLRAVLRGVTLCAGVAARATVRSVERFARRLAVGSVTGGITLSDVLVYMTMTEAEGLSPEPAAAAAAPDHLPPQLEENLVVAVLGGMVILTGAVIVGRRIADEVKNRSYWRRFDSYEYDKRTLAAGDVAAWLEACHFI</sequence>
<dbReference type="AlphaFoldDB" id="A0A0E0QVR3"/>
<dbReference type="EnsemblPlants" id="ORUFI10G00870.1">
    <property type="protein sequence ID" value="ORUFI10G00870.1"/>
    <property type="gene ID" value="ORUFI10G00870"/>
</dbReference>
<keyword evidence="1" id="KW-0812">Transmembrane</keyword>